<reference evidence="1" key="2">
    <citation type="journal article" date="2015" name="Data Brief">
        <title>Shoot transcriptome of the giant reed, Arundo donax.</title>
        <authorList>
            <person name="Barrero R.A."/>
            <person name="Guerrero F.D."/>
            <person name="Moolhuijzen P."/>
            <person name="Goolsby J.A."/>
            <person name="Tidwell J."/>
            <person name="Bellgard S.E."/>
            <person name="Bellgard M.I."/>
        </authorList>
    </citation>
    <scope>NUCLEOTIDE SEQUENCE</scope>
    <source>
        <tissue evidence="1">Shoot tissue taken approximately 20 cm above the soil surface</tissue>
    </source>
</reference>
<protein>
    <submittedName>
        <fullName evidence="1">Uncharacterized protein</fullName>
    </submittedName>
</protein>
<reference evidence="1" key="1">
    <citation type="submission" date="2014-09" db="EMBL/GenBank/DDBJ databases">
        <authorList>
            <person name="Magalhaes I.L.F."/>
            <person name="Oliveira U."/>
            <person name="Santos F.R."/>
            <person name="Vidigal T.H.D.A."/>
            <person name="Brescovit A.D."/>
            <person name="Santos A.J."/>
        </authorList>
    </citation>
    <scope>NUCLEOTIDE SEQUENCE</scope>
    <source>
        <tissue evidence="1">Shoot tissue taken approximately 20 cm above the soil surface</tissue>
    </source>
</reference>
<dbReference type="EMBL" id="GBRH01262880">
    <property type="protein sequence ID" value="JAD35015.1"/>
    <property type="molecule type" value="Transcribed_RNA"/>
</dbReference>
<evidence type="ECO:0000313" key="1">
    <source>
        <dbReference type="EMBL" id="JAD35015.1"/>
    </source>
</evidence>
<organism evidence="1">
    <name type="scientific">Arundo donax</name>
    <name type="common">Giant reed</name>
    <name type="synonym">Donax arundinaceus</name>
    <dbReference type="NCBI Taxonomy" id="35708"/>
    <lineage>
        <taxon>Eukaryota</taxon>
        <taxon>Viridiplantae</taxon>
        <taxon>Streptophyta</taxon>
        <taxon>Embryophyta</taxon>
        <taxon>Tracheophyta</taxon>
        <taxon>Spermatophyta</taxon>
        <taxon>Magnoliopsida</taxon>
        <taxon>Liliopsida</taxon>
        <taxon>Poales</taxon>
        <taxon>Poaceae</taxon>
        <taxon>PACMAD clade</taxon>
        <taxon>Arundinoideae</taxon>
        <taxon>Arundineae</taxon>
        <taxon>Arundo</taxon>
    </lineage>
</organism>
<accession>A0A0A8ZE31</accession>
<name>A0A0A8ZE31_ARUDO</name>
<proteinExistence type="predicted"/>
<sequence>MQSFSSLWHLASIGSCGTAGVICPTKDGLHLRPGAVSSMSRSVLQPLFRCPQRPWPATLPKFSCTGLKSTLFEQRWRLATKPSDV</sequence>
<dbReference type="AlphaFoldDB" id="A0A0A8ZE31"/>